<keyword evidence="3" id="KW-1185">Reference proteome</keyword>
<gene>
    <name evidence="2" type="ORF">DM02DRAFT_660159</name>
</gene>
<dbReference type="AlphaFoldDB" id="A0A2V1DE56"/>
<dbReference type="PANTHER" id="PTHR47182:SF2">
    <property type="entry name" value="CELL WALL ALPHA-1,3-GLUCAN SYNTHASE AGS1"/>
    <property type="match status" value="1"/>
</dbReference>
<sequence>MSRYSFYTMPELYVSPARGSASDPSGRPLALIDTSYDGSRGRGRSRSLRSMGDEESSSRSRSGTGLLDTSSLPMRIRSSHHRRKRSSALDLSTIKNASTTDFSLQKVDPTFEDKTGSYYAKFESMLGNLSSKTSESDLCVEEFLV</sequence>
<dbReference type="STRING" id="97972.A0A2V1DE56"/>
<organism evidence="2 3">
    <name type="scientific">Periconia macrospinosa</name>
    <dbReference type="NCBI Taxonomy" id="97972"/>
    <lineage>
        <taxon>Eukaryota</taxon>
        <taxon>Fungi</taxon>
        <taxon>Dikarya</taxon>
        <taxon>Ascomycota</taxon>
        <taxon>Pezizomycotina</taxon>
        <taxon>Dothideomycetes</taxon>
        <taxon>Pleosporomycetidae</taxon>
        <taxon>Pleosporales</taxon>
        <taxon>Massarineae</taxon>
        <taxon>Periconiaceae</taxon>
        <taxon>Periconia</taxon>
    </lineage>
</organism>
<dbReference type="PANTHER" id="PTHR47182">
    <property type="entry name" value="CELL WALL ALPHA-1,3-GLUCAN SYNTHASE AGS1-RELATED"/>
    <property type="match status" value="1"/>
</dbReference>
<name>A0A2V1DE56_9PLEO</name>
<accession>A0A2V1DE56</accession>
<dbReference type="InterPro" id="IPR058655">
    <property type="entry name" value="Mok11-14/Ags1-like"/>
</dbReference>
<dbReference type="OrthoDB" id="512920at2759"/>
<dbReference type="GO" id="GO:0047657">
    <property type="term" value="F:alpha-1,3-glucan synthase activity"/>
    <property type="evidence" value="ECO:0007669"/>
    <property type="project" value="TreeGrafter"/>
</dbReference>
<evidence type="ECO:0000313" key="3">
    <source>
        <dbReference type="Proteomes" id="UP000244855"/>
    </source>
</evidence>
<proteinExistence type="predicted"/>
<reference evidence="2 3" key="1">
    <citation type="journal article" date="2018" name="Sci. Rep.">
        <title>Comparative genomics provides insights into the lifestyle and reveals functional heterogeneity of dark septate endophytic fungi.</title>
        <authorList>
            <person name="Knapp D.G."/>
            <person name="Nemeth J.B."/>
            <person name="Barry K."/>
            <person name="Hainaut M."/>
            <person name="Henrissat B."/>
            <person name="Johnson J."/>
            <person name="Kuo A."/>
            <person name="Lim J.H.P."/>
            <person name="Lipzen A."/>
            <person name="Nolan M."/>
            <person name="Ohm R.A."/>
            <person name="Tamas L."/>
            <person name="Grigoriev I.V."/>
            <person name="Spatafora J.W."/>
            <person name="Nagy L.G."/>
            <person name="Kovacs G.M."/>
        </authorList>
    </citation>
    <scope>NUCLEOTIDE SEQUENCE [LARGE SCALE GENOMIC DNA]</scope>
    <source>
        <strain evidence="2 3">DSE2036</strain>
    </source>
</reference>
<feature type="region of interest" description="Disordered" evidence="1">
    <location>
        <begin position="15"/>
        <end position="89"/>
    </location>
</feature>
<dbReference type="GO" id="GO:0009277">
    <property type="term" value="C:fungal-type cell wall"/>
    <property type="evidence" value="ECO:0007669"/>
    <property type="project" value="TreeGrafter"/>
</dbReference>
<dbReference type="EMBL" id="KZ805497">
    <property type="protein sequence ID" value="PVH95404.1"/>
    <property type="molecule type" value="Genomic_DNA"/>
</dbReference>
<dbReference type="GO" id="GO:0070600">
    <property type="term" value="P:fungal-type cell wall (1-&gt;3)-alpha-glucan biosynthetic process"/>
    <property type="evidence" value="ECO:0007669"/>
    <property type="project" value="TreeGrafter"/>
</dbReference>
<dbReference type="Proteomes" id="UP000244855">
    <property type="component" value="Unassembled WGS sequence"/>
</dbReference>
<feature type="compositionally biased region" description="Basic residues" evidence="1">
    <location>
        <begin position="77"/>
        <end position="86"/>
    </location>
</feature>
<protein>
    <submittedName>
        <fullName evidence="2">Uncharacterized protein</fullName>
    </submittedName>
</protein>
<evidence type="ECO:0000256" key="1">
    <source>
        <dbReference type="SAM" id="MobiDB-lite"/>
    </source>
</evidence>
<evidence type="ECO:0000313" key="2">
    <source>
        <dbReference type="EMBL" id="PVH95404.1"/>
    </source>
</evidence>